<dbReference type="EMBL" id="JF937101">
    <property type="protein sequence ID" value="AEK09502.1"/>
    <property type="molecule type" value="Genomic_DNA"/>
</dbReference>
<organism evidence="2 3">
    <name type="scientific">Mycobacterium phage LittleE</name>
    <dbReference type="NCBI Taxonomy" id="2922212"/>
    <lineage>
        <taxon>Viruses</taxon>
        <taxon>Duplodnaviria</taxon>
        <taxon>Heunggongvirae</taxon>
        <taxon>Uroviricota</taxon>
        <taxon>Caudoviricetes</taxon>
        <taxon>Omegavirus</taxon>
        <taxon>Omegavirus littlee</taxon>
    </lineage>
</organism>
<proteinExistence type="predicted"/>
<keyword evidence="2" id="KW-0540">Nuclease</keyword>
<protein>
    <submittedName>
        <fullName evidence="2">HNH endonuclease</fullName>
    </submittedName>
</protein>
<keyword evidence="2" id="KW-0255">Endonuclease</keyword>
<reference evidence="2 3" key="1">
    <citation type="journal article" date="2012" name="J. Virol.">
        <title>Complete Genome Sequences of 138 Mycobacteriophages.</title>
        <authorList>
            <consortium name="the Science Education Alliance Phage Hunters Advancing Genomics and Evolutionary Science Program"/>
            <consortium name="the KwaZulu-Natal Research Institute for Tuberculosis and HIV Mycobacterial Genetics Course Students"/>
            <consortium name="the Phage Hunters Integrating Research and Education Program"/>
            <person name="Hatfull G.F."/>
        </authorList>
    </citation>
    <scope>NUCLEOTIDE SEQUENCE [LARGE SCALE GENOMIC DNA]</scope>
    <source>
        <strain evidence="2">LittleE</strain>
    </source>
</reference>
<keyword evidence="2" id="KW-0378">Hydrolase</keyword>
<gene>
    <name evidence="2" type="primary">122</name>
    <name evidence="2" type="ORF">LITTLEE_122</name>
</gene>
<dbReference type="Gene3D" id="1.10.30.50">
    <property type="match status" value="1"/>
</dbReference>
<dbReference type="OrthoDB" id="15027at10239"/>
<feature type="domain" description="HNH nuclease" evidence="1">
    <location>
        <begin position="7"/>
        <end position="61"/>
    </location>
</feature>
<sequence>MTGFLPAIRKLIIDRDGGLCARCMGPGAEVHHRRPRGMGGSKDPLTNSPANGILLCGGCHRWAESNREKAFEGGWLVRQGKNPAEAPIHYRGEWKLLGIDGSINKP</sequence>
<dbReference type="CDD" id="cd00085">
    <property type="entry name" value="HNHc"/>
    <property type="match status" value="1"/>
</dbReference>
<dbReference type="GO" id="GO:0004519">
    <property type="term" value="F:endonuclease activity"/>
    <property type="evidence" value="ECO:0007669"/>
    <property type="project" value="UniProtKB-KW"/>
</dbReference>
<evidence type="ECO:0000313" key="3">
    <source>
        <dbReference type="Proteomes" id="UP000008414"/>
    </source>
</evidence>
<evidence type="ECO:0000259" key="1">
    <source>
        <dbReference type="SMART" id="SM00507"/>
    </source>
</evidence>
<dbReference type="RefSeq" id="YP_009637033.1">
    <property type="nucleotide sequence ID" value="NC_042322.1"/>
</dbReference>
<dbReference type="SMART" id="SM00507">
    <property type="entry name" value="HNHc"/>
    <property type="match status" value="1"/>
</dbReference>
<dbReference type="GeneID" id="40233779"/>
<keyword evidence="3" id="KW-1185">Reference proteome</keyword>
<dbReference type="Proteomes" id="UP000008414">
    <property type="component" value="Segment"/>
</dbReference>
<accession>G1D407</accession>
<dbReference type="InterPro" id="IPR003615">
    <property type="entry name" value="HNH_nuc"/>
</dbReference>
<name>G1D407_9CAUD</name>
<evidence type="ECO:0000313" key="2">
    <source>
        <dbReference type="EMBL" id="AEK09502.1"/>
    </source>
</evidence>